<evidence type="ECO:0000313" key="5">
    <source>
        <dbReference type="Proteomes" id="UP000281708"/>
    </source>
</evidence>
<evidence type="ECO:0000256" key="2">
    <source>
        <dbReference type="SAM" id="Phobius"/>
    </source>
</evidence>
<keyword evidence="5" id="KW-1185">Reference proteome</keyword>
<evidence type="ECO:0000259" key="3">
    <source>
        <dbReference type="Pfam" id="PF18915"/>
    </source>
</evidence>
<keyword evidence="2" id="KW-0472">Membrane</keyword>
<organism evidence="4 5">
    <name type="scientific">Nocardioides mangrovicus</name>
    <dbReference type="NCBI Taxonomy" id="2478913"/>
    <lineage>
        <taxon>Bacteria</taxon>
        <taxon>Bacillati</taxon>
        <taxon>Actinomycetota</taxon>
        <taxon>Actinomycetes</taxon>
        <taxon>Propionibacteriales</taxon>
        <taxon>Nocardioidaceae</taxon>
        <taxon>Nocardioides</taxon>
    </lineage>
</organism>
<feature type="compositionally biased region" description="Low complexity" evidence="1">
    <location>
        <begin position="317"/>
        <end position="336"/>
    </location>
</feature>
<dbReference type="AlphaFoldDB" id="A0A3L8P6C0"/>
<proteinExistence type="predicted"/>
<dbReference type="RefSeq" id="WP_121804168.1">
    <property type="nucleotide sequence ID" value="NZ_RDBE01000001.1"/>
</dbReference>
<evidence type="ECO:0000256" key="1">
    <source>
        <dbReference type="SAM" id="MobiDB-lite"/>
    </source>
</evidence>
<keyword evidence="2" id="KW-1133">Transmembrane helix</keyword>
<keyword evidence="2" id="KW-0812">Transmembrane</keyword>
<gene>
    <name evidence="4" type="ORF">D9V37_00375</name>
</gene>
<dbReference type="EMBL" id="RDBE01000001">
    <property type="protein sequence ID" value="RLV50487.1"/>
    <property type="molecule type" value="Genomic_DNA"/>
</dbReference>
<dbReference type="Proteomes" id="UP000281708">
    <property type="component" value="Unassembled WGS sequence"/>
</dbReference>
<dbReference type="Pfam" id="PF18915">
    <property type="entry name" value="DUF5667"/>
    <property type="match status" value="1"/>
</dbReference>
<feature type="region of interest" description="Disordered" evidence="1">
    <location>
        <begin position="301"/>
        <end position="338"/>
    </location>
</feature>
<protein>
    <recommendedName>
        <fullName evidence="3">DUF5667 domain-containing protein</fullName>
    </recommendedName>
</protein>
<accession>A0A3L8P6C0</accession>
<dbReference type="InterPro" id="IPR043725">
    <property type="entry name" value="DUF5667"/>
</dbReference>
<name>A0A3L8P6C0_9ACTN</name>
<feature type="domain" description="DUF5667" evidence="3">
    <location>
        <begin position="124"/>
        <end position="231"/>
    </location>
</feature>
<sequence>MNGWGTRRAERFAAMLDEPTPLGAERPTGDGADETLVGLLGTVGALRTVAASAPQARPEFVADLRSRLLIEAESALVPTEERLILDRAPNRSHHHRRPARLAAAAVALVIAGGSAGVAVAAEHSLPGQPLYTVKQGLEAASRTLQLHEAGTGRAELHQATTRLEEASALLQGDRDASVASSLRAFTHSAGAGSDHLFTAYQADGDQGDVTAVRDFTHAAMAQLSSLAAQLPAGDRSSLDDAATLLSHIDQEAQVLCAQCGSLEPLQVPSDLSAAPAPLDDDIGTAAQSALAQALVHAARPQGDGPAAAVSGGPQTLAPSGAPAVPSTPAVPSASATKGKVTTKASSLPGSVGSAVTGTTNQVTTAVAGVVDAAVGTVGGAVDGVVNGVTGSLGGSATPNP</sequence>
<dbReference type="OrthoDB" id="3402808at2"/>
<comment type="caution">
    <text evidence="4">The sequence shown here is derived from an EMBL/GenBank/DDBJ whole genome shotgun (WGS) entry which is preliminary data.</text>
</comment>
<reference evidence="4 5" key="1">
    <citation type="submission" date="2018-10" db="EMBL/GenBank/DDBJ databases">
        <title>Marmoricola sp. 4Q3S-7 whole genome shotgun sequence.</title>
        <authorList>
            <person name="Li F."/>
        </authorList>
    </citation>
    <scope>NUCLEOTIDE SEQUENCE [LARGE SCALE GENOMIC DNA]</scope>
    <source>
        <strain evidence="4 5">4Q3S-7</strain>
    </source>
</reference>
<feature type="transmembrane region" description="Helical" evidence="2">
    <location>
        <begin position="101"/>
        <end position="121"/>
    </location>
</feature>
<evidence type="ECO:0000313" key="4">
    <source>
        <dbReference type="EMBL" id="RLV50487.1"/>
    </source>
</evidence>